<organism evidence="1 2">
    <name type="scientific">Dorea longicatena</name>
    <dbReference type="NCBI Taxonomy" id="88431"/>
    <lineage>
        <taxon>Bacteria</taxon>
        <taxon>Bacillati</taxon>
        <taxon>Bacillota</taxon>
        <taxon>Clostridia</taxon>
        <taxon>Lachnospirales</taxon>
        <taxon>Lachnospiraceae</taxon>
        <taxon>Dorea</taxon>
    </lineage>
</organism>
<dbReference type="RefSeq" id="WP_055281156.1">
    <property type="nucleotide sequence ID" value="NZ_CZAY01000001.1"/>
</dbReference>
<sequence>MNAVTFHVPGKPQGKARAKTVRNKHTGNTMSYTPETDLLYENYIKDRFLNKCNGMFLERGKPVTLRIVARFLPPKSTSKKRTALMLDGKELPLKKPDVDNIVKVVADALNGVAYHDDTQIVMVVAKKVYSSLEGLDVTVEEYKG</sequence>
<dbReference type="GO" id="GO:0000287">
    <property type="term" value="F:magnesium ion binding"/>
    <property type="evidence" value="ECO:0007669"/>
    <property type="project" value="InterPro"/>
</dbReference>
<dbReference type="AlphaFoldDB" id="A0A174JQ61"/>
<dbReference type="GeneID" id="96227484"/>
<dbReference type="GO" id="GO:0006281">
    <property type="term" value="P:DNA repair"/>
    <property type="evidence" value="ECO:0007669"/>
    <property type="project" value="InterPro"/>
</dbReference>
<protein>
    <submittedName>
        <fullName evidence="1">Holliday junction resolvase</fullName>
    </submittedName>
</protein>
<reference evidence="1 2" key="1">
    <citation type="submission" date="2015-09" db="EMBL/GenBank/DDBJ databases">
        <authorList>
            <consortium name="Pathogen Informatics"/>
        </authorList>
    </citation>
    <scope>NUCLEOTIDE SEQUENCE [LARGE SCALE GENOMIC DNA]</scope>
    <source>
        <strain evidence="1 2">2789STDY5834914</strain>
    </source>
</reference>
<dbReference type="Gene3D" id="3.30.1330.70">
    <property type="entry name" value="Holliday junction resolvase RusA"/>
    <property type="match status" value="1"/>
</dbReference>
<proteinExistence type="predicted"/>
<dbReference type="InterPro" id="IPR008822">
    <property type="entry name" value="Endonuclease_RusA-like"/>
</dbReference>
<evidence type="ECO:0000313" key="1">
    <source>
        <dbReference type="EMBL" id="CUO99179.1"/>
    </source>
</evidence>
<evidence type="ECO:0000313" key="2">
    <source>
        <dbReference type="Proteomes" id="UP000095485"/>
    </source>
</evidence>
<dbReference type="EMBL" id="CZAY01000001">
    <property type="protein sequence ID" value="CUO99179.1"/>
    <property type="molecule type" value="Genomic_DNA"/>
</dbReference>
<dbReference type="InterPro" id="IPR036614">
    <property type="entry name" value="RusA-like_sf"/>
</dbReference>
<gene>
    <name evidence="1" type="ORF">ERS852526_00172</name>
</gene>
<dbReference type="SUPFAM" id="SSF103084">
    <property type="entry name" value="Holliday junction resolvase RusA"/>
    <property type="match status" value="1"/>
</dbReference>
<accession>A0A174JQ61</accession>
<dbReference type="GO" id="GO:0006310">
    <property type="term" value="P:DNA recombination"/>
    <property type="evidence" value="ECO:0007669"/>
    <property type="project" value="InterPro"/>
</dbReference>
<dbReference type="Pfam" id="PF05866">
    <property type="entry name" value="RusA"/>
    <property type="match status" value="1"/>
</dbReference>
<name>A0A174JQ61_9FIRM</name>
<dbReference type="Proteomes" id="UP000095485">
    <property type="component" value="Unassembled WGS sequence"/>
</dbReference>
<dbReference type="OrthoDB" id="5114842at2"/>